<dbReference type="AlphaFoldDB" id="A0A5A7NDM7"/>
<protein>
    <submittedName>
        <fullName evidence="1">Uncharacterized protein</fullName>
    </submittedName>
</protein>
<reference evidence="1 2" key="1">
    <citation type="submission" date="2019-09" db="EMBL/GenBank/DDBJ databases">
        <title>NBRP : Genome information of microbial organism related human and environment.</title>
        <authorList>
            <person name="Hattori M."/>
            <person name="Oshima K."/>
            <person name="Inaba H."/>
            <person name="Suda W."/>
            <person name="Sakamoto M."/>
            <person name="Iino T."/>
            <person name="Kitahara M."/>
            <person name="Oshida Y."/>
            <person name="Iida T."/>
            <person name="Kudo T."/>
            <person name="Itoh T."/>
            <person name="Ohkuma M."/>
        </authorList>
    </citation>
    <scope>NUCLEOTIDE SEQUENCE [LARGE SCALE GENOMIC DNA]</scope>
    <source>
        <strain evidence="1 2">Q-1</strain>
    </source>
</reference>
<dbReference type="Proteomes" id="UP000324996">
    <property type="component" value="Unassembled WGS sequence"/>
</dbReference>
<evidence type="ECO:0000313" key="2">
    <source>
        <dbReference type="Proteomes" id="UP000324996"/>
    </source>
</evidence>
<organism evidence="1 2">
    <name type="scientific">Iodidimonas nitroreducens</name>
    <dbReference type="NCBI Taxonomy" id="1236968"/>
    <lineage>
        <taxon>Bacteria</taxon>
        <taxon>Pseudomonadati</taxon>
        <taxon>Pseudomonadota</taxon>
        <taxon>Alphaproteobacteria</taxon>
        <taxon>Iodidimonadales</taxon>
        <taxon>Iodidimonadaceae</taxon>
        <taxon>Iodidimonas</taxon>
    </lineage>
</organism>
<evidence type="ECO:0000313" key="1">
    <source>
        <dbReference type="EMBL" id="GER05620.1"/>
    </source>
</evidence>
<name>A0A5A7NDM7_9PROT</name>
<accession>A0A5A7NDM7</accession>
<comment type="caution">
    <text evidence="1">The sequence shown here is derived from an EMBL/GenBank/DDBJ whole genome shotgun (WGS) entry which is preliminary data.</text>
</comment>
<sequence length="99" mass="11142">MIGKGKAQQISQRPRPHCRQIRQVHPQKLARHQIGGIIGKKMPARNHHILGKNQIAARGRREHSRIIPQAISRGTRTSQSGKTGFYEAKFIQKLLPPSA</sequence>
<keyword evidence="2" id="KW-1185">Reference proteome</keyword>
<dbReference type="EMBL" id="BKCN01000033">
    <property type="protein sequence ID" value="GER05620.1"/>
    <property type="molecule type" value="Genomic_DNA"/>
</dbReference>
<gene>
    <name evidence="1" type="ORF">JCM17846_33020</name>
</gene>
<proteinExistence type="predicted"/>